<proteinExistence type="predicted"/>
<dbReference type="RefSeq" id="XP_013759011.1">
    <property type="nucleotide sequence ID" value="XM_013903557.1"/>
</dbReference>
<accession>A0A0L0D6L8</accession>
<feature type="region of interest" description="Disordered" evidence="1">
    <location>
        <begin position="43"/>
        <end position="97"/>
    </location>
</feature>
<dbReference type="GeneID" id="25563782"/>
<gene>
    <name evidence="2" type="ORF">AMSG_04229</name>
</gene>
<dbReference type="AlphaFoldDB" id="A0A0L0D6L8"/>
<keyword evidence="3" id="KW-1185">Reference proteome</keyword>
<evidence type="ECO:0000313" key="2">
    <source>
        <dbReference type="EMBL" id="KNC47994.1"/>
    </source>
</evidence>
<feature type="compositionally biased region" description="Acidic residues" evidence="1">
    <location>
        <begin position="72"/>
        <end position="89"/>
    </location>
</feature>
<dbReference type="SUPFAM" id="SSF52047">
    <property type="entry name" value="RNI-like"/>
    <property type="match status" value="1"/>
</dbReference>
<evidence type="ECO:0000256" key="1">
    <source>
        <dbReference type="SAM" id="MobiDB-lite"/>
    </source>
</evidence>
<sequence length="254" mass="27077">MDMPWRESDDGLADMETVPVVSSVNVAETMSGKAVRELGTAMRRKRKAWGDADGARPSKSKIPVRPVLADDLASDDDDADNDDDGDGQDDGGGGGQLALDPAVLALQALDGWLAEGGADDCDACAMPVQVMVTGRRRVALTVSAAHLDLQLARTLRRAGRVVRGLSIRGCEHVSDSAIHRTIPELPNLVELSMSGASRVGFSSMRHFARRARSLRIVDVTRTRLEAQGVTVYLKRVYAPASVSVIASPSQESSS</sequence>
<dbReference type="OrthoDB" id="10044893at2759"/>
<protein>
    <submittedName>
        <fullName evidence="2">Uncharacterized protein</fullName>
    </submittedName>
</protein>
<reference evidence="2 3" key="1">
    <citation type="submission" date="2010-05" db="EMBL/GenBank/DDBJ databases">
        <title>The Genome Sequence of Thecamonas trahens ATCC 50062.</title>
        <authorList>
            <consortium name="The Broad Institute Genome Sequencing Platform"/>
            <person name="Russ C."/>
            <person name="Cuomo C."/>
            <person name="Shea T."/>
            <person name="Young S.K."/>
            <person name="Zeng Q."/>
            <person name="Koehrsen M."/>
            <person name="Haas B."/>
            <person name="Borodovsky M."/>
            <person name="Guigo R."/>
            <person name="Alvarado L."/>
            <person name="Berlin A."/>
            <person name="Bochicchio J."/>
            <person name="Borenstein D."/>
            <person name="Chapman S."/>
            <person name="Chen Z."/>
            <person name="Freedman E."/>
            <person name="Gellesch M."/>
            <person name="Goldberg J."/>
            <person name="Griggs A."/>
            <person name="Gujja S."/>
            <person name="Heilman E."/>
            <person name="Heiman D."/>
            <person name="Hepburn T."/>
            <person name="Howarth C."/>
            <person name="Jen D."/>
            <person name="Larson L."/>
            <person name="Mehta T."/>
            <person name="Park D."/>
            <person name="Pearson M."/>
            <person name="Roberts A."/>
            <person name="Saif S."/>
            <person name="Shenoy N."/>
            <person name="Sisk P."/>
            <person name="Stolte C."/>
            <person name="Sykes S."/>
            <person name="Thomson T."/>
            <person name="Walk T."/>
            <person name="White J."/>
            <person name="Yandava C."/>
            <person name="Burger G."/>
            <person name="Gray M.W."/>
            <person name="Holland P.W.H."/>
            <person name="King N."/>
            <person name="Lang F.B.F."/>
            <person name="Roger A.J."/>
            <person name="Ruiz-Trillo I."/>
            <person name="Lander E."/>
            <person name="Nusbaum C."/>
        </authorList>
    </citation>
    <scope>NUCLEOTIDE SEQUENCE [LARGE SCALE GENOMIC DNA]</scope>
    <source>
        <strain evidence="2 3">ATCC 50062</strain>
    </source>
</reference>
<dbReference type="Proteomes" id="UP000054408">
    <property type="component" value="Unassembled WGS sequence"/>
</dbReference>
<dbReference type="InterPro" id="IPR032675">
    <property type="entry name" value="LRR_dom_sf"/>
</dbReference>
<name>A0A0L0D6L8_THETB</name>
<dbReference type="Gene3D" id="3.80.10.10">
    <property type="entry name" value="Ribonuclease Inhibitor"/>
    <property type="match status" value="1"/>
</dbReference>
<dbReference type="EMBL" id="GL349449">
    <property type="protein sequence ID" value="KNC47994.1"/>
    <property type="molecule type" value="Genomic_DNA"/>
</dbReference>
<organism evidence="2 3">
    <name type="scientific">Thecamonas trahens ATCC 50062</name>
    <dbReference type="NCBI Taxonomy" id="461836"/>
    <lineage>
        <taxon>Eukaryota</taxon>
        <taxon>Apusozoa</taxon>
        <taxon>Apusomonadida</taxon>
        <taxon>Apusomonadidae</taxon>
        <taxon>Thecamonas</taxon>
    </lineage>
</organism>
<evidence type="ECO:0000313" key="3">
    <source>
        <dbReference type="Proteomes" id="UP000054408"/>
    </source>
</evidence>